<protein>
    <recommendedName>
        <fullName evidence="2">CBM-cenC domain-containing protein</fullName>
    </recommendedName>
</protein>
<dbReference type="GO" id="GO:0016798">
    <property type="term" value="F:hydrolase activity, acting on glycosyl bonds"/>
    <property type="evidence" value="ECO:0007669"/>
    <property type="project" value="InterPro"/>
</dbReference>
<proteinExistence type="predicted"/>
<dbReference type="Proteomes" id="UP000283627">
    <property type="component" value="Unassembled WGS sequence"/>
</dbReference>
<evidence type="ECO:0000256" key="1">
    <source>
        <dbReference type="ARBA" id="ARBA00022801"/>
    </source>
</evidence>
<dbReference type="OrthoDB" id="7025646at2"/>
<evidence type="ECO:0000313" key="3">
    <source>
        <dbReference type="EMBL" id="RON51919.1"/>
    </source>
</evidence>
<comment type="caution">
    <text evidence="3">The sequence shown here is derived from an EMBL/GenBank/DDBJ whole genome shotgun (WGS) entry which is preliminary data.</text>
</comment>
<dbReference type="InterPro" id="IPR008979">
    <property type="entry name" value="Galactose-bd-like_sf"/>
</dbReference>
<accession>A0A423KGH4</accession>
<dbReference type="SUPFAM" id="SSF49785">
    <property type="entry name" value="Galactose-binding domain-like"/>
    <property type="match status" value="1"/>
</dbReference>
<evidence type="ECO:0000313" key="4">
    <source>
        <dbReference type="Proteomes" id="UP000283627"/>
    </source>
</evidence>
<dbReference type="Pfam" id="PF02018">
    <property type="entry name" value="CBM_4_9"/>
    <property type="match status" value="1"/>
</dbReference>
<keyword evidence="1" id="KW-0378">Hydrolase</keyword>
<dbReference type="RefSeq" id="WP_123408382.1">
    <property type="nucleotide sequence ID" value="NZ_MOBP01000012.1"/>
</dbReference>
<evidence type="ECO:0000259" key="2">
    <source>
        <dbReference type="Pfam" id="PF02018"/>
    </source>
</evidence>
<sequence>MDTEQTNAEMPVNYLPATLGAASNVMPCTLVPPGEPVKGAPGALFRPALNQQRVLANGLTVRIVPPIRDDLGDDDHPCADINLSAEPGDPGVTESTSARVTGAGAISLNPPRLIAPAVSPINVLDYPFGVVAQVAFAEDPGDQAQLKEINPPPQARPFPPQIIFGGESNFTLDAAFLAARQNRDIELTWTLIRSGEAPIESGPLVLRVNRMADGDTRLPAPIITAVTDGVTLNLGSFSGDAIALIDAWPGIGLGNRLWMRCEGTDVRGVPVTLSIHQGVAIGLISHQTGWVTRAFLDSLANGFPLREYVAVNFDGLVNEATAVKFPVRTYTVIARTKLLIVWDFNNNSFQGWTPQGLYAGGDLHLVNGQVHADTNGSGSFGGPVMTIVIRLEAGRTYDFSFQLAARGGGRASTRLALTINGYGIGPVVDTLNQVNVWKTGTGVYTAPSTADVTLGLWNEVGDGAGNDFMIDNIRVQER</sequence>
<reference evidence="3 4" key="1">
    <citation type="submission" date="2016-10" db="EMBL/GenBank/DDBJ databases">
        <title>Comparative genome analysis of multiple Pseudomonas spp. focuses on biocontrol and plant growth promoting traits.</title>
        <authorList>
            <person name="Tao X.-Y."/>
            <person name="Taylor C.G."/>
        </authorList>
    </citation>
    <scope>NUCLEOTIDE SEQUENCE [LARGE SCALE GENOMIC DNA]</scope>
    <source>
        <strain evidence="3 4">39A2</strain>
    </source>
</reference>
<dbReference type="AlphaFoldDB" id="A0A423KGH4"/>
<organism evidence="3 4">
    <name type="scientific">Pseudomonas frederiksbergensis</name>
    <dbReference type="NCBI Taxonomy" id="104087"/>
    <lineage>
        <taxon>Bacteria</taxon>
        <taxon>Pseudomonadati</taxon>
        <taxon>Pseudomonadota</taxon>
        <taxon>Gammaproteobacteria</taxon>
        <taxon>Pseudomonadales</taxon>
        <taxon>Pseudomonadaceae</taxon>
        <taxon>Pseudomonas</taxon>
    </lineage>
</organism>
<gene>
    <name evidence="3" type="ORF">BK665_18855</name>
</gene>
<feature type="domain" description="CBM-cenC" evidence="2">
    <location>
        <begin position="341"/>
        <end position="451"/>
    </location>
</feature>
<dbReference type="Gene3D" id="2.60.120.260">
    <property type="entry name" value="Galactose-binding domain-like"/>
    <property type="match status" value="1"/>
</dbReference>
<dbReference type="InterPro" id="IPR003305">
    <property type="entry name" value="CenC_carb-bd"/>
</dbReference>
<dbReference type="EMBL" id="MOBP01000012">
    <property type="protein sequence ID" value="RON51919.1"/>
    <property type="molecule type" value="Genomic_DNA"/>
</dbReference>
<name>A0A423KGH4_9PSED</name>